<sequence>MLWLPRNPCETPVRKGTHVTRAPHVLLSSLLLATGLLSSLAAQAARITVTDAATGKPLPEAVVEVDIEGASKAAPSSVDVYQRNAAFHPHVSAVSVGSRVSFPNRDTTRHHVYSFSPTGVFDLNLYRQETPPPVPFDTAGVAVLGCNIHDHMQAFIVVSDAEKFAITDENGQVNLEDLPPGEHRLRVWHPRLEETHQQWWEAPRPVSASDLRSVSLSLSVAAKPAAEQSSLQQRFNRALSQ</sequence>
<evidence type="ECO:0000256" key="1">
    <source>
        <dbReference type="SAM" id="SignalP"/>
    </source>
</evidence>
<dbReference type="InterPro" id="IPR008972">
    <property type="entry name" value="Cupredoxin"/>
</dbReference>
<feature type="chain" id="PRO_5016360325" description="Plastocyanin" evidence="1">
    <location>
        <begin position="45"/>
        <end position="241"/>
    </location>
</feature>
<dbReference type="InterPro" id="IPR008969">
    <property type="entry name" value="CarboxyPept-like_regulatory"/>
</dbReference>
<reference evidence="2 3" key="1">
    <citation type="submission" date="2018-06" db="EMBL/GenBank/DDBJ databases">
        <title>Comparative analysis of microorganisms from saline springs in Andes Mountain Range, Colombia.</title>
        <authorList>
            <person name="Rubin E."/>
        </authorList>
    </citation>
    <scope>NUCLEOTIDE SEQUENCE [LARGE SCALE GENOMIC DNA]</scope>
    <source>
        <strain evidence="2 3">USBA-857</strain>
    </source>
</reference>
<protein>
    <recommendedName>
        <fullName evidence="4">Plastocyanin</fullName>
    </recommendedName>
</protein>
<organism evidence="2 3">
    <name type="scientific">Onishia taeanensis</name>
    <dbReference type="NCBI Taxonomy" id="284577"/>
    <lineage>
        <taxon>Bacteria</taxon>
        <taxon>Pseudomonadati</taxon>
        <taxon>Pseudomonadota</taxon>
        <taxon>Gammaproteobacteria</taxon>
        <taxon>Oceanospirillales</taxon>
        <taxon>Halomonadaceae</taxon>
        <taxon>Onishia</taxon>
    </lineage>
</organism>
<feature type="signal peptide" evidence="1">
    <location>
        <begin position="1"/>
        <end position="44"/>
    </location>
</feature>
<dbReference type="SUPFAM" id="SSF49464">
    <property type="entry name" value="Carboxypeptidase regulatory domain-like"/>
    <property type="match status" value="1"/>
</dbReference>
<comment type="caution">
    <text evidence="2">The sequence shown here is derived from an EMBL/GenBank/DDBJ whole genome shotgun (WGS) entry which is preliminary data.</text>
</comment>
<dbReference type="SUPFAM" id="SSF49503">
    <property type="entry name" value="Cupredoxins"/>
    <property type="match status" value="1"/>
</dbReference>
<evidence type="ECO:0000313" key="2">
    <source>
        <dbReference type="EMBL" id="RAR61603.1"/>
    </source>
</evidence>
<evidence type="ECO:0000313" key="3">
    <source>
        <dbReference type="Proteomes" id="UP000249700"/>
    </source>
</evidence>
<dbReference type="EMBL" id="QLSX01000005">
    <property type="protein sequence ID" value="RAR61603.1"/>
    <property type="molecule type" value="Genomic_DNA"/>
</dbReference>
<evidence type="ECO:0008006" key="4">
    <source>
        <dbReference type="Google" id="ProtNLM"/>
    </source>
</evidence>
<accession>A0A328XP58</accession>
<proteinExistence type="predicted"/>
<name>A0A328XP58_9GAMM</name>
<keyword evidence="1" id="KW-0732">Signal</keyword>
<dbReference type="Gene3D" id="2.60.40.420">
    <property type="entry name" value="Cupredoxins - blue copper proteins"/>
    <property type="match status" value="1"/>
</dbReference>
<dbReference type="Proteomes" id="UP000249700">
    <property type="component" value="Unassembled WGS sequence"/>
</dbReference>
<gene>
    <name evidence="2" type="ORF">BCL93_105204</name>
</gene>
<dbReference type="AlphaFoldDB" id="A0A328XP58"/>